<organism evidence="1 2">
    <name type="scientific">Terfezia boudieri ATCC MYA-4762</name>
    <dbReference type="NCBI Taxonomy" id="1051890"/>
    <lineage>
        <taxon>Eukaryota</taxon>
        <taxon>Fungi</taxon>
        <taxon>Dikarya</taxon>
        <taxon>Ascomycota</taxon>
        <taxon>Pezizomycotina</taxon>
        <taxon>Pezizomycetes</taxon>
        <taxon>Pezizales</taxon>
        <taxon>Pezizaceae</taxon>
        <taxon>Terfezia</taxon>
    </lineage>
</organism>
<dbReference type="EMBL" id="ML121568">
    <property type="protein sequence ID" value="RPB20683.1"/>
    <property type="molecule type" value="Genomic_DNA"/>
</dbReference>
<dbReference type="Proteomes" id="UP000267821">
    <property type="component" value="Unassembled WGS sequence"/>
</dbReference>
<protein>
    <submittedName>
        <fullName evidence="1">Uncharacterized protein</fullName>
    </submittedName>
</protein>
<dbReference type="InParanoid" id="A0A3N4LCS7"/>
<reference evidence="1 2" key="1">
    <citation type="journal article" date="2018" name="Nat. Ecol. Evol.">
        <title>Pezizomycetes genomes reveal the molecular basis of ectomycorrhizal truffle lifestyle.</title>
        <authorList>
            <person name="Murat C."/>
            <person name="Payen T."/>
            <person name="Noel B."/>
            <person name="Kuo A."/>
            <person name="Morin E."/>
            <person name="Chen J."/>
            <person name="Kohler A."/>
            <person name="Krizsan K."/>
            <person name="Balestrini R."/>
            <person name="Da Silva C."/>
            <person name="Montanini B."/>
            <person name="Hainaut M."/>
            <person name="Levati E."/>
            <person name="Barry K.W."/>
            <person name="Belfiori B."/>
            <person name="Cichocki N."/>
            <person name="Clum A."/>
            <person name="Dockter R.B."/>
            <person name="Fauchery L."/>
            <person name="Guy J."/>
            <person name="Iotti M."/>
            <person name="Le Tacon F."/>
            <person name="Lindquist E.A."/>
            <person name="Lipzen A."/>
            <person name="Malagnac F."/>
            <person name="Mello A."/>
            <person name="Molinier V."/>
            <person name="Miyauchi S."/>
            <person name="Poulain J."/>
            <person name="Riccioni C."/>
            <person name="Rubini A."/>
            <person name="Sitrit Y."/>
            <person name="Splivallo R."/>
            <person name="Traeger S."/>
            <person name="Wang M."/>
            <person name="Zifcakova L."/>
            <person name="Wipf D."/>
            <person name="Zambonelli A."/>
            <person name="Paolocci F."/>
            <person name="Nowrousian M."/>
            <person name="Ottonello S."/>
            <person name="Baldrian P."/>
            <person name="Spatafora J.W."/>
            <person name="Henrissat B."/>
            <person name="Nagy L.G."/>
            <person name="Aury J.M."/>
            <person name="Wincker P."/>
            <person name="Grigoriev I.V."/>
            <person name="Bonfante P."/>
            <person name="Martin F.M."/>
        </authorList>
    </citation>
    <scope>NUCLEOTIDE SEQUENCE [LARGE SCALE GENOMIC DNA]</scope>
    <source>
        <strain evidence="1 2">ATCC MYA-4762</strain>
    </source>
</reference>
<accession>A0A3N4LCS7</accession>
<gene>
    <name evidence="1" type="ORF">L211DRAFT_841395</name>
</gene>
<evidence type="ECO:0000313" key="1">
    <source>
        <dbReference type="EMBL" id="RPB20683.1"/>
    </source>
</evidence>
<proteinExistence type="predicted"/>
<dbReference type="AlphaFoldDB" id="A0A3N4LCS7"/>
<keyword evidence="2" id="KW-1185">Reference proteome</keyword>
<name>A0A3N4LCS7_9PEZI</name>
<sequence length="258" mass="29692">MLWKLINTNVIPPRPHPTHGLTTPDEVDMAIALDSAQATFHQQSFIDLRAHPEYPKNHPTSLPSVSDRIIILPASKLYQRACYLNERYKNFIPGGEDQTDVNVGKSYAQSVLLFNRLAEGKTTAFQPFWDDGTGYYLFSDDGVKFVPVRSDEDPNRCMDKDIWVLCDDDFLVDFKSSWTRDWMVIWTTSLGRIEKTRWRKEQKTEVWAVAEWAWPQVVSLSATLESFIFLFHYLTLFLGHGAGTRRPDSSSAIWLVDL</sequence>
<evidence type="ECO:0000313" key="2">
    <source>
        <dbReference type="Proteomes" id="UP000267821"/>
    </source>
</evidence>
<dbReference type="OrthoDB" id="5431120at2759"/>